<name>A0AAE3VND7_9HYPH</name>
<dbReference type="AlphaFoldDB" id="A0AAE3VND7"/>
<dbReference type="EMBL" id="JAUSUL010000002">
    <property type="protein sequence ID" value="MDQ0315155.1"/>
    <property type="molecule type" value="Genomic_DNA"/>
</dbReference>
<organism evidence="2 3">
    <name type="scientific">Amorphus orientalis</name>
    <dbReference type="NCBI Taxonomy" id="649198"/>
    <lineage>
        <taxon>Bacteria</taxon>
        <taxon>Pseudomonadati</taxon>
        <taxon>Pseudomonadota</taxon>
        <taxon>Alphaproteobacteria</taxon>
        <taxon>Hyphomicrobiales</taxon>
        <taxon>Amorphaceae</taxon>
        <taxon>Amorphus</taxon>
    </lineage>
</organism>
<gene>
    <name evidence="2" type="ORF">J2S73_001612</name>
</gene>
<accession>A0AAE3VND7</accession>
<reference evidence="2" key="1">
    <citation type="submission" date="2023-07" db="EMBL/GenBank/DDBJ databases">
        <title>Genomic Encyclopedia of Type Strains, Phase IV (KMG-IV): sequencing the most valuable type-strain genomes for metagenomic binning, comparative biology and taxonomic classification.</title>
        <authorList>
            <person name="Goeker M."/>
        </authorList>
    </citation>
    <scope>NUCLEOTIDE SEQUENCE</scope>
    <source>
        <strain evidence="2">DSM 21202</strain>
    </source>
</reference>
<keyword evidence="1" id="KW-0732">Signal</keyword>
<comment type="caution">
    <text evidence="2">The sequence shown here is derived from an EMBL/GenBank/DDBJ whole genome shotgun (WGS) entry which is preliminary data.</text>
</comment>
<dbReference type="RefSeq" id="WP_306884994.1">
    <property type="nucleotide sequence ID" value="NZ_JAUSUL010000002.1"/>
</dbReference>
<evidence type="ECO:0000313" key="2">
    <source>
        <dbReference type="EMBL" id="MDQ0315155.1"/>
    </source>
</evidence>
<evidence type="ECO:0000313" key="3">
    <source>
        <dbReference type="Proteomes" id="UP001229244"/>
    </source>
</evidence>
<evidence type="ECO:0000256" key="1">
    <source>
        <dbReference type="SAM" id="SignalP"/>
    </source>
</evidence>
<proteinExistence type="predicted"/>
<sequence length="121" mass="13465">MFRSTMIALATVAALGAGSITPSLAAGPAPVAAVTQSAETNVVKVGGRHDRGYRGDRHRRGYRGDHHRWGKHGHYRHGRFGRGRTCIVERTRIVRWTPRGKIVRVVPEKICFNGGSRRGWR</sequence>
<protein>
    <submittedName>
        <fullName evidence="2">Uncharacterized protein</fullName>
    </submittedName>
</protein>
<feature type="signal peptide" evidence="1">
    <location>
        <begin position="1"/>
        <end position="25"/>
    </location>
</feature>
<dbReference type="Proteomes" id="UP001229244">
    <property type="component" value="Unassembled WGS sequence"/>
</dbReference>
<feature type="chain" id="PRO_5042144886" evidence="1">
    <location>
        <begin position="26"/>
        <end position="121"/>
    </location>
</feature>
<keyword evidence="3" id="KW-1185">Reference proteome</keyword>